<keyword evidence="1" id="KW-0902">Two-component regulatory system</keyword>
<evidence type="ECO:0000259" key="4">
    <source>
        <dbReference type="PROSITE" id="PS50894"/>
    </source>
</evidence>
<evidence type="ECO:0000313" key="6">
    <source>
        <dbReference type="Proteomes" id="UP000190162"/>
    </source>
</evidence>
<protein>
    <submittedName>
        <fullName evidence="5">HPt (Histidine-containing phosphotransfer) domain-containing protein</fullName>
    </submittedName>
</protein>
<dbReference type="PROSITE" id="PS50894">
    <property type="entry name" value="HPT"/>
    <property type="match status" value="1"/>
</dbReference>
<sequence>MTSISALLGLRNQLDNKRNSGLHKASYALWGVFAIALGYALYAYQDMNHVKVHAAQVVTLNNAAQQLRQTVSASMLNQERELTQIEKEVQHFRYLLLRTKSHTIEDEWEDIQNTLVDADAFVEDVDNLLASIYSVSKVTRQLKSLTETHRSPELIRLFESISSYLLFEFHGLNGDRATSVQRFNQYIDAIEKQLSSSSSNVVSVELYTLYTGLIRLNRQLESLDSVINHKFVRAMTQQQQYWTNRVIVLLDNTLLSLVVAFIALGSQVAVRYKLEQRAYADNDLPRKLPRKFQHEEIKERHVDDSFSEEQLFDSNVLIEQLEGDFDAIDSVLTMFVAEHQNDAQKVRKQNEQNETARTSALIHNLKGVSGNIGAVSLERFCREMEMSLKEGLALSETTLDRFEMLLTMTIQNVLKEMEQLRRTLAT</sequence>
<keyword evidence="2" id="KW-0597">Phosphoprotein</keyword>
<dbReference type="AlphaFoldDB" id="A0A1T4UCF4"/>
<feature type="transmembrane region" description="Helical" evidence="3">
    <location>
        <begin position="27"/>
        <end position="44"/>
    </location>
</feature>
<evidence type="ECO:0000313" key="5">
    <source>
        <dbReference type="EMBL" id="SKA50462.1"/>
    </source>
</evidence>
<dbReference type="Proteomes" id="UP000190162">
    <property type="component" value="Unassembled WGS sequence"/>
</dbReference>
<dbReference type="SUPFAM" id="SSF47226">
    <property type="entry name" value="Histidine-containing phosphotransfer domain, HPT domain"/>
    <property type="match status" value="1"/>
</dbReference>
<accession>A0A1T4UCF4</accession>
<dbReference type="Pfam" id="PF01627">
    <property type="entry name" value="Hpt"/>
    <property type="match status" value="1"/>
</dbReference>
<keyword evidence="3" id="KW-0472">Membrane</keyword>
<feature type="transmembrane region" description="Helical" evidence="3">
    <location>
        <begin position="246"/>
        <end position="265"/>
    </location>
</feature>
<keyword evidence="3" id="KW-0812">Transmembrane</keyword>
<dbReference type="EMBL" id="FUXU01000012">
    <property type="protein sequence ID" value="SKA50462.1"/>
    <property type="molecule type" value="Genomic_DNA"/>
</dbReference>
<dbReference type="Gene3D" id="1.20.120.160">
    <property type="entry name" value="HPT domain"/>
    <property type="match status" value="1"/>
</dbReference>
<dbReference type="GO" id="GO:0004672">
    <property type="term" value="F:protein kinase activity"/>
    <property type="evidence" value="ECO:0007669"/>
    <property type="project" value="UniProtKB-ARBA"/>
</dbReference>
<evidence type="ECO:0000256" key="2">
    <source>
        <dbReference type="PROSITE-ProRule" id="PRU00110"/>
    </source>
</evidence>
<name>A0A1T4UCF4_9GAMM</name>
<feature type="domain" description="HPt" evidence="4">
    <location>
        <begin position="324"/>
        <end position="426"/>
    </location>
</feature>
<dbReference type="RefSeq" id="WP_078751842.1">
    <property type="nucleotide sequence ID" value="NZ_FUXU01000012.1"/>
</dbReference>
<keyword evidence="3" id="KW-1133">Transmembrane helix</keyword>
<dbReference type="InterPro" id="IPR036641">
    <property type="entry name" value="HPT_dom_sf"/>
</dbReference>
<proteinExistence type="predicted"/>
<feature type="modified residue" description="Phosphohistidine" evidence="2">
    <location>
        <position position="363"/>
    </location>
</feature>
<keyword evidence="6" id="KW-1185">Reference proteome</keyword>
<dbReference type="InterPro" id="IPR008207">
    <property type="entry name" value="Sig_transdc_His_kin_Hpt_dom"/>
</dbReference>
<reference evidence="6" key="1">
    <citation type="submission" date="2017-02" db="EMBL/GenBank/DDBJ databases">
        <authorList>
            <person name="Varghese N."/>
            <person name="Submissions S."/>
        </authorList>
    </citation>
    <scope>NUCLEOTIDE SEQUENCE [LARGE SCALE GENOMIC DNA]</scope>
    <source>
        <strain evidence="6">DSM 22720</strain>
    </source>
</reference>
<evidence type="ECO:0000256" key="1">
    <source>
        <dbReference type="ARBA" id="ARBA00023012"/>
    </source>
</evidence>
<evidence type="ECO:0000256" key="3">
    <source>
        <dbReference type="SAM" id="Phobius"/>
    </source>
</evidence>
<gene>
    <name evidence="5" type="ORF">SAMN02745132_01417</name>
</gene>
<dbReference type="GO" id="GO:0000160">
    <property type="term" value="P:phosphorelay signal transduction system"/>
    <property type="evidence" value="ECO:0007669"/>
    <property type="project" value="UniProtKB-KW"/>
</dbReference>
<organism evidence="5 6">
    <name type="scientific">Enterovibrio nigricans DSM 22720</name>
    <dbReference type="NCBI Taxonomy" id="1121868"/>
    <lineage>
        <taxon>Bacteria</taxon>
        <taxon>Pseudomonadati</taxon>
        <taxon>Pseudomonadota</taxon>
        <taxon>Gammaproteobacteria</taxon>
        <taxon>Vibrionales</taxon>
        <taxon>Vibrionaceae</taxon>
        <taxon>Enterovibrio</taxon>
    </lineage>
</organism>